<dbReference type="EMBL" id="CP137573">
    <property type="protein sequence ID" value="WOX24105.1"/>
    <property type="molecule type" value="Genomic_DNA"/>
</dbReference>
<keyword evidence="1" id="KW-0472">Membrane</keyword>
<organism evidence="2 3">
    <name type="scientific">Streptomyces solicathayae</name>
    <dbReference type="NCBI Taxonomy" id="3081768"/>
    <lineage>
        <taxon>Bacteria</taxon>
        <taxon>Bacillati</taxon>
        <taxon>Actinomycetota</taxon>
        <taxon>Actinomycetes</taxon>
        <taxon>Kitasatosporales</taxon>
        <taxon>Streptomycetaceae</taxon>
        <taxon>Streptomyces</taxon>
    </lineage>
</organism>
<sequence>MTVTAGRKLGALVGVGLAGLLPGVTLGSGSEAFISYMVAFIAVGLLTQVVYIGPSALVPGLPLLAFAAAGVVQDSLIWWLLSWVGLAGGFELRVDGFLAIVLAGLITRVAILGVSLLLGRPAAEED</sequence>
<gene>
    <name evidence="2" type="ORF">R2D22_23075</name>
</gene>
<feature type="transmembrane region" description="Helical" evidence="1">
    <location>
        <begin position="96"/>
        <end position="118"/>
    </location>
</feature>
<reference evidence="2 3" key="1">
    <citation type="submission" date="2023-10" db="EMBL/GenBank/DDBJ databases">
        <title>The genome sequence of Streptomyces sp. HUAS YS2.</title>
        <authorList>
            <person name="Mo P."/>
        </authorList>
    </citation>
    <scope>NUCLEOTIDE SEQUENCE [LARGE SCALE GENOMIC DNA]</scope>
    <source>
        <strain evidence="2 3">HUAS YS2</strain>
    </source>
</reference>
<feature type="transmembrane region" description="Helical" evidence="1">
    <location>
        <begin position="63"/>
        <end position="84"/>
    </location>
</feature>
<evidence type="ECO:0000313" key="2">
    <source>
        <dbReference type="EMBL" id="WOX24105.1"/>
    </source>
</evidence>
<dbReference type="RefSeq" id="WP_318106557.1">
    <property type="nucleotide sequence ID" value="NZ_CP137573.1"/>
</dbReference>
<evidence type="ECO:0000313" key="3">
    <source>
        <dbReference type="Proteomes" id="UP001301731"/>
    </source>
</evidence>
<feature type="transmembrane region" description="Helical" evidence="1">
    <location>
        <begin position="33"/>
        <end position="51"/>
    </location>
</feature>
<name>A0ABZ0LXQ8_9ACTN</name>
<evidence type="ECO:0008006" key="4">
    <source>
        <dbReference type="Google" id="ProtNLM"/>
    </source>
</evidence>
<proteinExistence type="predicted"/>
<feature type="transmembrane region" description="Helical" evidence="1">
    <location>
        <begin position="9"/>
        <end position="27"/>
    </location>
</feature>
<keyword evidence="1" id="KW-0812">Transmembrane</keyword>
<evidence type="ECO:0000256" key="1">
    <source>
        <dbReference type="SAM" id="Phobius"/>
    </source>
</evidence>
<accession>A0ABZ0LXQ8</accession>
<protein>
    <recommendedName>
        <fullName evidence="4">Integral membrane protein</fullName>
    </recommendedName>
</protein>
<keyword evidence="3" id="KW-1185">Reference proteome</keyword>
<keyword evidence="1" id="KW-1133">Transmembrane helix</keyword>
<dbReference type="Proteomes" id="UP001301731">
    <property type="component" value="Chromosome"/>
</dbReference>